<evidence type="ECO:0000256" key="2">
    <source>
        <dbReference type="ARBA" id="ARBA00023002"/>
    </source>
</evidence>
<dbReference type="RefSeq" id="WP_170147532.1">
    <property type="nucleotide sequence ID" value="NZ_JAHBRY010000005.1"/>
</dbReference>
<name>A0A2V3TUH2_9HYPH</name>
<proteinExistence type="inferred from homology"/>
<dbReference type="SUPFAM" id="SSF101790">
    <property type="entry name" value="Aminomethyltransferase beta-barrel domain"/>
    <property type="match status" value="1"/>
</dbReference>
<dbReference type="Pfam" id="PF01266">
    <property type="entry name" value="DAO"/>
    <property type="match status" value="1"/>
</dbReference>
<keyword evidence="8" id="KW-1185">Reference proteome</keyword>
<evidence type="ECO:0000259" key="5">
    <source>
        <dbReference type="Pfam" id="PF01571"/>
    </source>
</evidence>
<dbReference type="SUPFAM" id="SSF54373">
    <property type="entry name" value="FAD-linked reductases, C-terminal domain"/>
    <property type="match status" value="1"/>
</dbReference>
<dbReference type="PANTHER" id="PTHR13847:SF187">
    <property type="entry name" value="DIMETHYLGLYCINE DEHYDROGENASE, MITOCHONDRIAL"/>
    <property type="match status" value="1"/>
</dbReference>
<evidence type="ECO:0000313" key="7">
    <source>
        <dbReference type="EMBL" id="PXW51609.1"/>
    </source>
</evidence>
<dbReference type="AlphaFoldDB" id="A0A2V3TUH2"/>
<dbReference type="InterPro" id="IPR027266">
    <property type="entry name" value="TrmE/GcvT-like"/>
</dbReference>
<keyword evidence="2" id="KW-0560">Oxidoreductase</keyword>
<accession>A0A2V3TUH2</accession>
<dbReference type="Gene3D" id="3.50.50.60">
    <property type="entry name" value="FAD/NAD(P)-binding domain"/>
    <property type="match status" value="1"/>
</dbReference>
<dbReference type="Pfam" id="PF08669">
    <property type="entry name" value="GCV_T_C"/>
    <property type="match status" value="1"/>
</dbReference>
<dbReference type="GO" id="GO:0047865">
    <property type="term" value="F:dimethylglycine dehydrogenase activity"/>
    <property type="evidence" value="ECO:0007669"/>
    <property type="project" value="TreeGrafter"/>
</dbReference>
<comment type="similarity">
    <text evidence="1">Belongs to the GcvT family.</text>
</comment>
<dbReference type="InterPro" id="IPR006222">
    <property type="entry name" value="GCVT_N"/>
</dbReference>
<keyword evidence="3" id="KW-1133">Transmembrane helix</keyword>
<evidence type="ECO:0000313" key="8">
    <source>
        <dbReference type="Proteomes" id="UP000248021"/>
    </source>
</evidence>
<feature type="domain" description="GCVT N-terminal" evidence="5">
    <location>
        <begin position="421"/>
        <end position="688"/>
    </location>
</feature>
<dbReference type="Gene3D" id="3.30.70.1400">
    <property type="entry name" value="Aminomethyltransferase beta-barrel domains"/>
    <property type="match status" value="1"/>
</dbReference>
<dbReference type="PROSITE" id="PS51257">
    <property type="entry name" value="PROKAR_LIPOPROTEIN"/>
    <property type="match status" value="1"/>
</dbReference>
<evidence type="ECO:0000259" key="6">
    <source>
        <dbReference type="Pfam" id="PF08669"/>
    </source>
</evidence>
<dbReference type="InterPro" id="IPR013977">
    <property type="entry name" value="GcvT_C"/>
</dbReference>
<dbReference type="EMBL" id="QJJK01000019">
    <property type="protein sequence ID" value="PXW51609.1"/>
    <property type="molecule type" value="Genomic_DNA"/>
</dbReference>
<reference evidence="7 8" key="1">
    <citation type="submission" date="2018-05" db="EMBL/GenBank/DDBJ databases">
        <title>Genomic Encyclopedia of Type Strains, Phase IV (KMG-IV): sequencing the most valuable type-strain genomes for metagenomic binning, comparative biology and taxonomic classification.</title>
        <authorList>
            <person name="Goeker M."/>
        </authorList>
    </citation>
    <scope>NUCLEOTIDE SEQUENCE [LARGE SCALE GENOMIC DNA]</scope>
    <source>
        <strain evidence="7 8">DSM 6462</strain>
    </source>
</reference>
<dbReference type="SUPFAM" id="SSF103025">
    <property type="entry name" value="Folate-binding domain"/>
    <property type="match status" value="1"/>
</dbReference>
<sequence>MKSHARVVVIGGGVIGCSILYYLAKNGWTDVVLIERMDLTAGTTWHAAGNVSLADGNRAVNQFNVLAYKLYREMENETGEHLGWTRTGSILIAKTNDLLERYASRTESARAVGIDYHMIGPDEIKKLHPLMELDGILGAAYVPDEGVLDPSMTTHAFARASRAKGAEIYRHTKVTGLTEQLNGEWKVGTDKGDIITEYVVIAAGFWSPVVARMAGAHIPIVPTERQYLVTDEVPELRQLDRKVPMLRDFAVPFYVRQERNGLLIGVHEPHTPYCFLDGIPDDFGQELFPVDLERGAHSLESAMARVPALGRVGIKTEICGPTSRTPDLQGLIGPIPGLRNVHISAGFANGISQAAALGHVAAEWLIEGSPSVDVSMLYASRFGCYANKRFIRAMLSEAHVFGTVDLSGERLAGRPARASALYDRLKAKGAHFSAQLGWETPMWFSRGNARSNGVEEARAEALDVRKSVGILDLTALAKYEVSGPAASTFLDRLCARRLPAVGSIVSTPMLNERGQVMCFTTIARVEPNRFYLTAAPQAELHHYSWMNEQLPRDGSVQLENVTGRYGALLLSGPRAREVLAKVSEAKLSNDDFPWLTVADIDIAFGRARALRFNMVGELGWELHHPLEYQIGIYEALAAAGEEFQIVDFGFKAYDTLRLEAGWPIWGADFNTSQTATSAGLSRFVDPSKEGFIGRRAILDTARPVPYRLVHISFDLDGSPPEIGDLLFDGNDVVGFVHSSTYGPSVGSGIAFASVKDDLVRGGKTINCLVRGNRLPVSILERTPHDPESLRVSS</sequence>
<dbReference type="Pfam" id="PF01571">
    <property type="entry name" value="GCV_T"/>
    <property type="match status" value="1"/>
</dbReference>
<dbReference type="InterPro" id="IPR036188">
    <property type="entry name" value="FAD/NAD-bd_sf"/>
</dbReference>
<dbReference type="InterPro" id="IPR006076">
    <property type="entry name" value="FAD-dep_OxRdtase"/>
</dbReference>
<comment type="caution">
    <text evidence="7">The sequence shown here is derived from an EMBL/GenBank/DDBJ whole genome shotgun (WGS) entry which is preliminary data.</text>
</comment>
<dbReference type="PANTHER" id="PTHR13847">
    <property type="entry name" value="SARCOSINE DEHYDROGENASE-RELATED"/>
    <property type="match status" value="1"/>
</dbReference>
<dbReference type="GO" id="GO:0005737">
    <property type="term" value="C:cytoplasm"/>
    <property type="evidence" value="ECO:0007669"/>
    <property type="project" value="TreeGrafter"/>
</dbReference>
<dbReference type="InterPro" id="IPR029043">
    <property type="entry name" value="GcvT/YgfZ_C"/>
</dbReference>
<organism evidence="7 8">
    <name type="scientific">Chelatococcus asaccharovorans</name>
    <dbReference type="NCBI Taxonomy" id="28210"/>
    <lineage>
        <taxon>Bacteria</taxon>
        <taxon>Pseudomonadati</taxon>
        <taxon>Pseudomonadota</taxon>
        <taxon>Alphaproteobacteria</taxon>
        <taxon>Hyphomicrobiales</taxon>
        <taxon>Chelatococcaceae</taxon>
        <taxon>Chelatococcus</taxon>
    </lineage>
</organism>
<dbReference type="Proteomes" id="UP000248021">
    <property type="component" value="Unassembled WGS sequence"/>
</dbReference>
<feature type="transmembrane region" description="Helical" evidence="3">
    <location>
        <begin position="7"/>
        <end position="24"/>
    </location>
</feature>
<gene>
    <name evidence="7" type="ORF">C7450_11946</name>
</gene>
<evidence type="ECO:0000256" key="3">
    <source>
        <dbReference type="SAM" id="Phobius"/>
    </source>
</evidence>
<feature type="domain" description="Aminomethyltransferase C-terminal" evidence="6">
    <location>
        <begin position="707"/>
        <end position="782"/>
    </location>
</feature>
<protein>
    <submittedName>
        <fullName evidence="7">Dimethylglycine dehydrogenase</fullName>
    </submittedName>
</protein>
<keyword evidence="3" id="KW-0812">Transmembrane</keyword>
<feature type="domain" description="FAD dependent oxidoreductase" evidence="4">
    <location>
        <begin position="6"/>
        <end position="364"/>
    </location>
</feature>
<evidence type="ECO:0000256" key="1">
    <source>
        <dbReference type="ARBA" id="ARBA00008609"/>
    </source>
</evidence>
<dbReference type="Gene3D" id="3.30.1360.120">
    <property type="entry name" value="Probable tRNA modification gtpase trme, domain 1"/>
    <property type="match status" value="1"/>
</dbReference>
<evidence type="ECO:0000259" key="4">
    <source>
        <dbReference type="Pfam" id="PF01266"/>
    </source>
</evidence>
<dbReference type="Gene3D" id="2.40.30.110">
    <property type="entry name" value="Aminomethyltransferase beta-barrel domains"/>
    <property type="match status" value="1"/>
</dbReference>
<dbReference type="SUPFAM" id="SSF51905">
    <property type="entry name" value="FAD/NAD(P)-binding domain"/>
    <property type="match status" value="1"/>
</dbReference>
<keyword evidence="3" id="KW-0472">Membrane</keyword>
<dbReference type="Gene3D" id="3.30.9.10">
    <property type="entry name" value="D-Amino Acid Oxidase, subunit A, domain 2"/>
    <property type="match status" value="1"/>
</dbReference>